<gene>
    <name evidence="2" type="ORF">IXB28_01875</name>
</gene>
<protein>
    <recommendedName>
        <fullName evidence="4">Lipoprotein</fullName>
    </recommendedName>
</protein>
<keyword evidence="3" id="KW-1185">Reference proteome</keyword>
<dbReference type="PROSITE" id="PS51257">
    <property type="entry name" value="PROKAR_LIPOPROTEIN"/>
    <property type="match status" value="1"/>
</dbReference>
<reference evidence="2 3" key="1">
    <citation type="journal article" date="2021" name="Mar. Drugs">
        <title>Genome Reduction and Secondary Metabolism of the Marine Sponge-Associated Cyanobacterium Leptothoe.</title>
        <authorList>
            <person name="Konstantinou D."/>
            <person name="Popin R.V."/>
            <person name="Fewer D.P."/>
            <person name="Sivonen K."/>
            <person name="Gkelis S."/>
        </authorList>
    </citation>
    <scope>NUCLEOTIDE SEQUENCE [LARGE SCALE GENOMIC DNA]</scope>
    <source>
        <strain evidence="2 3">TAU-MAC 1615</strain>
    </source>
</reference>
<sequence length="185" mass="19603">MARVLFLFFLFLTGCTVSSEPPNPPPDNASTPTVESVPAVLVEPVIVEAETAPTNDSGLPVADVVSVAVSGEPGNYTFAVTISSADTGCEQYADWWEVADVQTQELLYRRILAHSHTNEQPFTRSGGPVNISSDQTVVIRAHMGGVQRHYGGQVLEGSVDAGFEFIADSLPSLEAAPPLPNGCAF</sequence>
<evidence type="ECO:0008006" key="4">
    <source>
        <dbReference type="Google" id="ProtNLM"/>
    </source>
</evidence>
<evidence type="ECO:0000313" key="2">
    <source>
        <dbReference type="EMBL" id="MBT9310941.1"/>
    </source>
</evidence>
<keyword evidence="1" id="KW-0732">Signal</keyword>
<evidence type="ECO:0000256" key="1">
    <source>
        <dbReference type="SAM" id="SignalP"/>
    </source>
</evidence>
<dbReference type="EMBL" id="JADOER010000003">
    <property type="protein sequence ID" value="MBT9310941.1"/>
    <property type="molecule type" value="Genomic_DNA"/>
</dbReference>
<dbReference type="Proteomes" id="UP001196661">
    <property type="component" value="Unassembled WGS sequence"/>
</dbReference>
<proteinExistence type="predicted"/>
<feature type="signal peptide" evidence="1">
    <location>
        <begin position="1"/>
        <end position="19"/>
    </location>
</feature>
<dbReference type="RefSeq" id="WP_215616853.1">
    <property type="nucleotide sequence ID" value="NZ_JADOER010000003.1"/>
</dbReference>
<comment type="caution">
    <text evidence="2">The sequence shown here is derived from an EMBL/GenBank/DDBJ whole genome shotgun (WGS) entry which is preliminary data.</text>
</comment>
<organism evidence="2 3">
    <name type="scientific">Leptothoe kymatousa TAU-MAC 1615</name>
    <dbReference type="NCBI Taxonomy" id="2364775"/>
    <lineage>
        <taxon>Bacteria</taxon>
        <taxon>Bacillati</taxon>
        <taxon>Cyanobacteriota</taxon>
        <taxon>Cyanophyceae</taxon>
        <taxon>Nodosilineales</taxon>
        <taxon>Cymatolegaceae</taxon>
        <taxon>Leptothoe</taxon>
        <taxon>Leptothoe kymatousa</taxon>
    </lineage>
</organism>
<evidence type="ECO:0000313" key="3">
    <source>
        <dbReference type="Proteomes" id="UP001196661"/>
    </source>
</evidence>
<feature type="chain" id="PRO_5045565415" description="Lipoprotein" evidence="1">
    <location>
        <begin position="20"/>
        <end position="185"/>
    </location>
</feature>
<accession>A0ABS5XZD4</accession>
<name>A0ABS5XZD4_9CYAN</name>